<comment type="catalytic activity">
    <reaction evidence="1 6">
        <text>Hydrolysis of terminal, non-reducing alpha-D-galactose residues in alpha-D-galactosides, including galactose oligosaccharides, galactomannans and galactolipids.</text>
        <dbReference type="EC" id="3.2.1.22"/>
    </reaction>
</comment>
<evidence type="ECO:0000256" key="8">
    <source>
        <dbReference type="PIRSR" id="PIRSR005536-2"/>
    </source>
</evidence>
<evidence type="ECO:0000313" key="11">
    <source>
        <dbReference type="EMBL" id="KGP91760.1"/>
    </source>
</evidence>
<feature type="domain" description="Glycosyl hydrolase family 36 N-terminal" evidence="10">
    <location>
        <begin position="29"/>
        <end position="285"/>
    </location>
</feature>
<feature type="binding site" evidence="8">
    <location>
        <position position="444"/>
    </location>
    <ligand>
        <name>substrate</name>
    </ligand>
</feature>
<dbReference type="OrthoDB" id="9758822at2"/>
<dbReference type="PRINTS" id="PR00743">
    <property type="entry name" value="GLHYDRLASE36"/>
</dbReference>
<feature type="binding site" evidence="8">
    <location>
        <position position="200"/>
    </location>
    <ligand>
        <name>substrate</name>
    </ligand>
</feature>
<dbReference type="Gene3D" id="3.20.20.70">
    <property type="entry name" value="Aldolase class I"/>
    <property type="match status" value="1"/>
</dbReference>
<dbReference type="FunFam" id="3.20.20.70:FF:000118">
    <property type="entry name" value="Alpha-galactosidase"/>
    <property type="match status" value="1"/>
</dbReference>
<dbReference type="GO" id="GO:0016052">
    <property type="term" value="P:carbohydrate catabolic process"/>
    <property type="evidence" value="ECO:0007669"/>
    <property type="project" value="InterPro"/>
</dbReference>
<name>A0A0A2VDM0_9BACI</name>
<accession>A0A0A2VDM0</accession>
<feature type="binding site" evidence="8">
    <location>
        <begin position="477"/>
        <end position="481"/>
    </location>
    <ligand>
        <name>substrate</name>
    </ligand>
</feature>
<dbReference type="STRING" id="1385513.N780_15345"/>
<feature type="domain" description="Glycosyl hydrolase family 36 C-terminal" evidence="9">
    <location>
        <begin position="651"/>
        <end position="750"/>
    </location>
</feature>
<dbReference type="Gene3D" id="2.60.40.1180">
    <property type="entry name" value="Golgi alpha-mannosidase II"/>
    <property type="match status" value="1"/>
</dbReference>
<dbReference type="SUPFAM" id="SSF51445">
    <property type="entry name" value="(Trans)glycosidases"/>
    <property type="match status" value="1"/>
</dbReference>
<dbReference type="Pfam" id="PF16875">
    <property type="entry name" value="Glyco_hydro_36N"/>
    <property type="match status" value="1"/>
</dbReference>
<evidence type="ECO:0000256" key="1">
    <source>
        <dbReference type="ARBA" id="ARBA00001255"/>
    </source>
</evidence>
<evidence type="ECO:0000256" key="5">
    <source>
        <dbReference type="ARBA" id="ARBA00023295"/>
    </source>
</evidence>
<evidence type="ECO:0000259" key="10">
    <source>
        <dbReference type="Pfam" id="PF16875"/>
    </source>
</evidence>
<dbReference type="Pfam" id="PF02065">
    <property type="entry name" value="Melibiase"/>
    <property type="match status" value="1"/>
</dbReference>
<dbReference type="PROSITE" id="PS00512">
    <property type="entry name" value="ALPHA_GALACTOSIDASE"/>
    <property type="match status" value="1"/>
</dbReference>
<reference evidence="11 12" key="1">
    <citation type="submission" date="2013-08" db="EMBL/GenBank/DDBJ databases">
        <title>Genome of Pontibacillus chungwhensis.</title>
        <authorList>
            <person name="Wang Q."/>
            <person name="Wang G."/>
        </authorList>
    </citation>
    <scope>NUCLEOTIDE SEQUENCE [LARGE SCALE GENOMIC DNA]</scope>
    <source>
        <strain evidence="11 12">BH030062</strain>
    </source>
</reference>
<dbReference type="InterPro" id="IPR002252">
    <property type="entry name" value="Glyco_hydro_36"/>
</dbReference>
<dbReference type="Proteomes" id="UP000030153">
    <property type="component" value="Unassembled WGS sequence"/>
</dbReference>
<dbReference type="InterPro" id="IPR038417">
    <property type="entry name" value="Alpga-gal_N_sf"/>
</dbReference>
<feature type="active site" description="Proton donor" evidence="7">
    <location>
        <position position="549"/>
    </location>
</feature>
<feature type="binding site" evidence="8">
    <location>
        <position position="549"/>
    </location>
    <ligand>
        <name>substrate</name>
    </ligand>
</feature>
<dbReference type="CDD" id="cd14791">
    <property type="entry name" value="GH36"/>
    <property type="match status" value="1"/>
</dbReference>
<evidence type="ECO:0000256" key="6">
    <source>
        <dbReference type="PIRNR" id="PIRNR005536"/>
    </source>
</evidence>
<organism evidence="11 12">
    <name type="scientific">Pontibacillus chungwhensis BH030062</name>
    <dbReference type="NCBI Taxonomy" id="1385513"/>
    <lineage>
        <taxon>Bacteria</taxon>
        <taxon>Bacillati</taxon>
        <taxon>Bacillota</taxon>
        <taxon>Bacilli</taxon>
        <taxon>Bacillales</taxon>
        <taxon>Bacillaceae</taxon>
        <taxon>Pontibacillus</taxon>
    </lineage>
</organism>
<dbReference type="InterPro" id="IPR050985">
    <property type="entry name" value="Alpha-glycosidase_related"/>
</dbReference>
<evidence type="ECO:0000256" key="4">
    <source>
        <dbReference type="ARBA" id="ARBA00022801"/>
    </source>
</evidence>
<keyword evidence="12" id="KW-1185">Reference proteome</keyword>
<dbReference type="InterPro" id="IPR000111">
    <property type="entry name" value="Glyco_hydro_27/36_CS"/>
</dbReference>
<dbReference type="PANTHER" id="PTHR43053">
    <property type="entry name" value="GLYCOSIDASE FAMILY 31"/>
    <property type="match status" value="1"/>
</dbReference>
<dbReference type="eggNOG" id="COG3345">
    <property type="taxonomic scope" value="Bacteria"/>
</dbReference>
<evidence type="ECO:0000256" key="7">
    <source>
        <dbReference type="PIRSR" id="PIRSR005536-1"/>
    </source>
</evidence>
<evidence type="ECO:0000256" key="2">
    <source>
        <dbReference type="ARBA" id="ARBA00006202"/>
    </source>
</evidence>
<dbReference type="InterPro" id="IPR017853">
    <property type="entry name" value="GH"/>
</dbReference>
<protein>
    <recommendedName>
        <fullName evidence="3 6">Alpha-galactosidase</fullName>
        <ecNumber evidence="3 6">3.2.1.22</ecNumber>
    </recommendedName>
</protein>
<dbReference type="InterPro" id="IPR013780">
    <property type="entry name" value="Glyco_hydro_b"/>
</dbReference>
<dbReference type="PANTHER" id="PTHR43053:SF3">
    <property type="entry name" value="ALPHA-GALACTOSIDASE C-RELATED"/>
    <property type="match status" value="1"/>
</dbReference>
<feature type="binding site" evidence="8">
    <location>
        <begin position="367"/>
        <end position="368"/>
    </location>
    <ligand>
        <name>substrate</name>
    </ligand>
</feature>
<dbReference type="AlphaFoldDB" id="A0A0A2VDM0"/>
<dbReference type="GO" id="GO:0004557">
    <property type="term" value="F:alpha-galactosidase activity"/>
    <property type="evidence" value="ECO:0007669"/>
    <property type="project" value="UniProtKB-UniRule"/>
</dbReference>
<dbReference type="PIRSF" id="PIRSF005536">
    <property type="entry name" value="Agal"/>
    <property type="match status" value="1"/>
</dbReference>
<comment type="caution">
    <text evidence="11">The sequence shown here is derived from an EMBL/GenBank/DDBJ whole genome shotgun (WGS) entry which is preliminary data.</text>
</comment>
<feature type="binding site" evidence="8">
    <location>
        <position position="527"/>
    </location>
    <ligand>
        <name>substrate</name>
    </ligand>
</feature>
<sequence>MMILVNEHKKQFHLQNDKVSYIIHILQNGHLGHLYFGKRISHSDDFSYMYKEGERVTTSYVYEGDLNFSLDLVQQEYPVYGTTDYRYPALHIEQENGSRISDFNYQSYKVYKGKPELRGLPQTYTEDENEAETLEISLYDPILQAELVLYYTIFKNYAVITRSSKIINQGSQSFQLDRALSASIDFFDSNFDMVQLSGSWSRERHVKERALESGIQSIGSTRGTSSSQQNPFYALKRKHTSEDQGEVYGFSLVYSGNFLAQVEVDHYDMARASIGIQPFDFSWKLDQYESFQSPEAVLVYSDQGLNGMSQTYHHLYRNRLVRGEWRDKTRPILLNNWEATYFDFDEDKILDIALEAKNLGVELFVLDDGWFGKRDDDTTSLGDWFVDQSKLPNGIKGLSEKVTDLGLDFGLWFEPEMVSKASKLYEDHPDWLIYVHGRAMSHGRNQFVLDFSRQEVVDYIYNQMATLLREAEIKYVKWDMNRYMTEISSQALSSDRQKEVPHRYILGVYDLYERLTSEFPDVLFESCASGGARFDPGMLYYAPQTWTSDDTDAIERLKIQYGTSFVYPLSSIGAHVSEVPNHQVRRLTSLKTRAEVAFFGMFGYELDVSKMSEAEKEEVKAQIDFYKQYRHLIQTGNFYRLLTPFEGEKNQTAWMVVSEDQSTAIIGYYQILARANDGFKRLQLKGLEPTAKYKLYEINSYEDYRVEQETAERFGDEIMYAGLDLGSGYSGTQAGGIKESGDFTSKLWVLKKM</sequence>
<comment type="similarity">
    <text evidence="2">Belongs to the glycosyl hydrolase 36 family.</text>
</comment>
<dbReference type="InterPro" id="IPR031704">
    <property type="entry name" value="Glyco_hydro_36_N"/>
</dbReference>
<evidence type="ECO:0000313" key="12">
    <source>
        <dbReference type="Proteomes" id="UP000030153"/>
    </source>
</evidence>
<dbReference type="EMBL" id="AVBG01000004">
    <property type="protein sequence ID" value="KGP91760.1"/>
    <property type="molecule type" value="Genomic_DNA"/>
</dbReference>
<proteinExistence type="inferred from homology"/>
<keyword evidence="5 6" id="KW-0326">Glycosidase</keyword>
<gene>
    <name evidence="11" type="ORF">N780_15345</name>
</gene>
<dbReference type="Pfam" id="PF16874">
    <property type="entry name" value="Glyco_hydro_36C"/>
    <property type="match status" value="1"/>
</dbReference>
<feature type="active site" description="Nucleophile" evidence="7">
    <location>
        <position position="479"/>
    </location>
</feature>
<evidence type="ECO:0000256" key="3">
    <source>
        <dbReference type="ARBA" id="ARBA00012755"/>
    </source>
</evidence>
<dbReference type="InterPro" id="IPR013785">
    <property type="entry name" value="Aldolase_TIM"/>
</dbReference>
<dbReference type="InterPro" id="IPR031705">
    <property type="entry name" value="Glyco_hydro_36_C"/>
</dbReference>
<keyword evidence="4 6" id="KW-0378">Hydrolase</keyword>
<dbReference type="Gene3D" id="2.70.98.60">
    <property type="entry name" value="alpha-galactosidase from lactobacil brevis"/>
    <property type="match status" value="1"/>
</dbReference>
<dbReference type="EC" id="3.2.1.22" evidence="3 6"/>
<evidence type="ECO:0000259" key="9">
    <source>
        <dbReference type="Pfam" id="PF16874"/>
    </source>
</evidence>
<dbReference type="RefSeq" id="WP_036781746.1">
    <property type="nucleotide sequence ID" value="NZ_AVBG01000004.1"/>
</dbReference>